<accession>A0A1G4JVU9</accession>
<feature type="compositionally biased region" description="Polar residues" evidence="1">
    <location>
        <begin position="477"/>
        <end position="492"/>
    </location>
</feature>
<dbReference type="AlphaFoldDB" id="A0A1G4JVU9"/>
<proteinExistence type="predicted"/>
<dbReference type="EMBL" id="LT598467">
    <property type="protein sequence ID" value="SCU95180.1"/>
    <property type="molecule type" value="Genomic_DNA"/>
</dbReference>
<dbReference type="SUPFAM" id="SSF50044">
    <property type="entry name" value="SH3-domain"/>
    <property type="match status" value="1"/>
</dbReference>
<feature type="region of interest" description="Disordered" evidence="1">
    <location>
        <begin position="458"/>
        <end position="492"/>
    </location>
</feature>
<evidence type="ECO:0000256" key="1">
    <source>
        <dbReference type="SAM" id="MobiDB-lite"/>
    </source>
</evidence>
<organism evidence="3 4">
    <name type="scientific">Lachancea mirantina</name>
    <dbReference type="NCBI Taxonomy" id="1230905"/>
    <lineage>
        <taxon>Eukaryota</taxon>
        <taxon>Fungi</taxon>
        <taxon>Dikarya</taxon>
        <taxon>Ascomycota</taxon>
        <taxon>Saccharomycotina</taxon>
        <taxon>Saccharomycetes</taxon>
        <taxon>Saccharomycetales</taxon>
        <taxon>Saccharomycetaceae</taxon>
        <taxon>Lachancea</taxon>
    </lineage>
</organism>
<protein>
    <submittedName>
        <fullName evidence="3">LAMI_0F01376g1_1</fullName>
    </submittedName>
</protein>
<evidence type="ECO:0000313" key="4">
    <source>
        <dbReference type="Proteomes" id="UP000191024"/>
    </source>
</evidence>
<keyword evidence="2" id="KW-0812">Transmembrane</keyword>
<keyword evidence="2" id="KW-1133">Transmembrane helix</keyword>
<reference evidence="4" key="1">
    <citation type="submission" date="2016-03" db="EMBL/GenBank/DDBJ databases">
        <authorList>
            <person name="Devillers H."/>
        </authorList>
    </citation>
    <scope>NUCLEOTIDE SEQUENCE [LARGE SCALE GENOMIC DNA]</scope>
</reference>
<feature type="transmembrane region" description="Helical" evidence="2">
    <location>
        <begin position="114"/>
        <end position="134"/>
    </location>
</feature>
<keyword evidence="2" id="KW-0472">Membrane</keyword>
<dbReference type="OrthoDB" id="5340910at2759"/>
<sequence>MGAERRGHMDGKNSRFPMNRTTTLFGTVLETVYVDEYFENLASEPYTSSTVSLIAHTVTPRRMQASATTLSTGTYVELMSSSSDAALPTSSGTALLQSIAANDGASNNTLELSIGLPVGILCLGLATIVAFLVYNSYSVRRRIDADEEKLGRREPALSQKFMDWYRKVTGDDSQPDTVVRTFEGGHEAEIRYKIQKIEATNTAPHVLTPKKSFHAPQRTLSSQRIDTLLYSKPPGICHIGSELPSKNASKSGIDCSESSDIAERRKSLWNYESPLSRWFLTKSTYLQDQVIPALKTPTVKLKQLNILTRVNQSRIQSLTLDVESSTSEKQSEAEDDLQSEMLPRLDPLVFRDSSLKYQKGTSQSEVTKPFRNEIAPSWTNKGDYNPYSKTRTTTHAIQPQILNSDSDANQSLFLPIKLDRAPSKTHMDESLGPKPALTNQKNRLKKGLDRARAQKPLPLAPTLKGKPAGISVRSEMNGPSTLNTSSGNDSNVQHPILEVGKEYKPNLMDEIYVRAGEYVRVLARHTDGWCLVEKCSRNGTPVLRKNGPPDYDDIDNEHYLNENRGIVPGICLRAL</sequence>
<dbReference type="InterPro" id="IPR036028">
    <property type="entry name" value="SH3-like_dom_sf"/>
</dbReference>
<evidence type="ECO:0000313" key="3">
    <source>
        <dbReference type="EMBL" id="SCU95180.1"/>
    </source>
</evidence>
<gene>
    <name evidence="3" type="ORF">LAMI_0F01376G</name>
</gene>
<feature type="region of interest" description="Disordered" evidence="1">
    <location>
        <begin position="423"/>
        <end position="443"/>
    </location>
</feature>
<name>A0A1G4JVU9_9SACH</name>
<keyword evidence="4" id="KW-1185">Reference proteome</keyword>
<dbReference type="Proteomes" id="UP000191024">
    <property type="component" value="Chromosome F"/>
</dbReference>
<evidence type="ECO:0000256" key="2">
    <source>
        <dbReference type="SAM" id="Phobius"/>
    </source>
</evidence>